<protein>
    <submittedName>
        <fullName evidence="8">Acetyl-CoA acetyltransferase</fullName>
    </submittedName>
</protein>
<evidence type="ECO:0000313" key="8">
    <source>
        <dbReference type="EMBL" id="OAK57879.1"/>
    </source>
</evidence>
<feature type="active site" description="Proton acceptor" evidence="4">
    <location>
        <position position="378"/>
    </location>
</feature>
<dbReference type="InterPro" id="IPR020613">
    <property type="entry name" value="Thiolase_CS"/>
</dbReference>
<feature type="domain" description="Thiolase C-terminal" evidence="7">
    <location>
        <begin position="270"/>
        <end position="391"/>
    </location>
</feature>
<evidence type="ECO:0000259" key="6">
    <source>
        <dbReference type="Pfam" id="PF00108"/>
    </source>
</evidence>
<dbReference type="InterPro" id="IPR020616">
    <property type="entry name" value="Thiolase_N"/>
</dbReference>
<comment type="caution">
    <text evidence="8">The sequence shown here is derived from an EMBL/GenBank/DDBJ whole genome shotgun (WGS) entry which is preliminary data.</text>
</comment>
<accession>A0AA91DI39</accession>
<gene>
    <name evidence="8" type="ORF">A3K87_29840</name>
</gene>
<evidence type="ECO:0000256" key="3">
    <source>
        <dbReference type="ARBA" id="ARBA00023315"/>
    </source>
</evidence>
<dbReference type="Pfam" id="PF00108">
    <property type="entry name" value="Thiolase_N"/>
    <property type="match status" value="1"/>
</dbReference>
<sequence>MPEAFIVAAARTAGGRRNGRLAGWHPADLAAQVLDALVERTGADPALVEDVIMGCVGQAGEQAANIARNAVLASKLPESVPATSVDRQCGSSQQALHFAAQAVMSGSMDIVIAAGVESMTRVPMGLPTTLPLKNGLGFYVSPQMARRYPDVQFSQFTGAEMIARNYGIEKAELDAYALRSHRNAIAATKAGQFEREIVPVAVRMADGTETGELHTVDEGIRHDATLESIAAVKLIAEGGRCTAATASQICDGASGLMVVNERGLKTLGVQPLARIHHMSVMGHDPVIMLEAPIPATRRALAKAGMKIGDIDLYEVNEAFAPVPLAWLQTLDADPARLNVNGGAIALGHPLGASGTKLMATLVHALGQRGKRYGLQTMCEGGGMANVTIVERL</sequence>
<dbReference type="EMBL" id="LVHG01000086">
    <property type="protein sequence ID" value="OAK57879.1"/>
    <property type="molecule type" value="Genomic_DNA"/>
</dbReference>
<keyword evidence="2 5" id="KW-0808">Transferase</keyword>
<dbReference type="InterPro" id="IPR016039">
    <property type="entry name" value="Thiolase-like"/>
</dbReference>
<evidence type="ECO:0000256" key="5">
    <source>
        <dbReference type="RuleBase" id="RU003557"/>
    </source>
</evidence>
<dbReference type="PANTHER" id="PTHR43365:SF1">
    <property type="entry name" value="ACETYL-COA C-ACYLTRANSFERASE"/>
    <property type="match status" value="1"/>
</dbReference>
<dbReference type="AlphaFoldDB" id="A0AA91DI39"/>
<feature type="domain" description="Thiolase N-terminal" evidence="6">
    <location>
        <begin position="5"/>
        <end position="261"/>
    </location>
</feature>
<dbReference type="RefSeq" id="WP_081271119.1">
    <property type="nucleotide sequence ID" value="NZ_LVHG01000086.1"/>
</dbReference>
<feature type="active site" description="Acyl-thioester intermediate" evidence="4">
    <location>
        <position position="89"/>
    </location>
</feature>
<dbReference type="NCBIfam" id="NF005077">
    <property type="entry name" value="PRK06504.1"/>
    <property type="match status" value="1"/>
</dbReference>
<organism evidence="8 9">
    <name type="scientific">Variovorax paradoxus</name>
    <dbReference type="NCBI Taxonomy" id="34073"/>
    <lineage>
        <taxon>Bacteria</taxon>
        <taxon>Pseudomonadati</taxon>
        <taxon>Pseudomonadota</taxon>
        <taxon>Betaproteobacteria</taxon>
        <taxon>Burkholderiales</taxon>
        <taxon>Comamonadaceae</taxon>
        <taxon>Variovorax</taxon>
    </lineage>
</organism>
<dbReference type="CDD" id="cd00751">
    <property type="entry name" value="thiolase"/>
    <property type="match status" value="1"/>
</dbReference>
<proteinExistence type="inferred from homology"/>
<evidence type="ECO:0000256" key="1">
    <source>
        <dbReference type="ARBA" id="ARBA00010982"/>
    </source>
</evidence>
<dbReference type="InterPro" id="IPR002155">
    <property type="entry name" value="Thiolase"/>
</dbReference>
<evidence type="ECO:0000259" key="7">
    <source>
        <dbReference type="Pfam" id="PF02803"/>
    </source>
</evidence>
<comment type="similarity">
    <text evidence="1 5">Belongs to the thiolase-like superfamily. Thiolase family.</text>
</comment>
<reference evidence="8 9" key="1">
    <citation type="submission" date="2016-03" db="EMBL/GenBank/DDBJ databases">
        <title>Genome sequence of Variovorax paradoxus KB5.</title>
        <authorList>
            <person name="Jeong H."/>
            <person name="Hong C.E."/>
            <person name="Jo S.H."/>
            <person name="Park J.M."/>
        </authorList>
    </citation>
    <scope>NUCLEOTIDE SEQUENCE [LARGE SCALE GENOMIC DNA]</scope>
    <source>
        <strain evidence="8 9">KB5</strain>
    </source>
</reference>
<dbReference type="Pfam" id="PF02803">
    <property type="entry name" value="Thiolase_C"/>
    <property type="match status" value="1"/>
</dbReference>
<dbReference type="PANTHER" id="PTHR43365">
    <property type="entry name" value="BLR7806 PROTEIN"/>
    <property type="match status" value="1"/>
</dbReference>
<dbReference type="Proteomes" id="UP000077852">
    <property type="component" value="Unassembled WGS sequence"/>
</dbReference>
<evidence type="ECO:0000256" key="4">
    <source>
        <dbReference type="PIRSR" id="PIRSR000429-1"/>
    </source>
</evidence>
<dbReference type="NCBIfam" id="TIGR01930">
    <property type="entry name" value="AcCoA-C-Actrans"/>
    <property type="match status" value="1"/>
</dbReference>
<evidence type="ECO:0000256" key="2">
    <source>
        <dbReference type="ARBA" id="ARBA00022679"/>
    </source>
</evidence>
<dbReference type="PIRSF" id="PIRSF000429">
    <property type="entry name" value="Ac-CoA_Ac_transf"/>
    <property type="match status" value="1"/>
</dbReference>
<evidence type="ECO:0000313" key="9">
    <source>
        <dbReference type="Proteomes" id="UP000077852"/>
    </source>
</evidence>
<keyword evidence="3 5" id="KW-0012">Acyltransferase</keyword>
<dbReference type="GO" id="GO:0003988">
    <property type="term" value="F:acetyl-CoA C-acyltransferase activity"/>
    <property type="evidence" value="ECO:0007669"/>
    <property type="project" value="UniProtKB-ARBA"/>
</dbReference>
<dbReference type="InterPro" id="IPR020617">
    <property type="entry name" value="Thiolase_C"/>
</dbReference>
<dbReference type="Gene3D" id="3.40.47.10">
    <property type="match status" value="2"/>
</dbReference>
<dbReference type="SUPFAM" id="SSF53901">
    <property type="entry name" value="Thiolase-like"/>
    <property type="match status" value="2"/>
</dbReference>
<dbReference type="PROSITE" id="PS00737">
    <property type="entry name" value="THIOLASE_2"/>
    <property type="match status" value="1"/>
</dbReference>
<feature type="active site" description="Proton acceptor" evidence="4">
    <location>
        <position position="348"/>
    </location>
</feature>
<name>A0AA91DI39_VARPD</name>